<dbReference type="Pfam" id="PF01904">
    <property type="entry name" value="DUF72"/>
    <property type="match status" value="1"/>
</dbReference>
<accession>A0A6I1HZJ4</accession>
<dbReference type="EMBL" id="WFLI01000044">
    <property type="protein sequence ID" value="KAB8060118.1"/>
    <property type="molecule type" value="Genomic_DNA"/>
</dbReference>
<dbReference type="Proteomes" id="UP000468717">
    <property type="component" value="Unassembled WGS sequence"/>
</dbReference>
<dbReference type="AlphaFoldDB" id="A0A6I1HZJ4"/>
<protein>
    <submittedName>
        <fullName evidence="1">DUF72 domain-containing protein</fullName>
    </submittedName>
</protein>
<comment type="caution">
    <text evidence="1">The sequence shown here is derived from an EMBL/GenBank/DDBJ whole genome shotgun (WGS) entry which is preliminary data.</text>
</comment>
<name>A0A6I1HZJ4_9BURK</name>
<gene>
    <name evidence="1" type="ORF">GCN75_25315</name>
</gene>
<evidence type="ECO:0000313" key="1">
    <source>
        <dbReference type="EMBL" id="KAB8060118.1"/>
    </source>
</evidence>
<sequence length="239" mass="26436">MHTHYIGTAGWSISSAAASRFPLDGSHLQRYACVLPCVEINSAFYRPHQPATYARWAASTPEHFRFSVKLPRSITHERRLRDGEAELDRFAGEVLQLGNKLGCVLVQLPPSLRFEADVAAQFFQVLRQRFDGMLACEARHPSWFETDATELLVQQTITRVRADPPAGQPGPHVPTTEAAYVRLHGSPRIYYSDYPAAYLAALANELAARAPVNSWCIFDNTAAGAALCNALDLQARITA</sequence>
<organism evidence="1 2">
    <name type="scientific">Janthinobacterium violaceinigrum</name>
    <dbReference type="NCBI Taxonomy" id="2654252"/>
    <lineage>
        <taxon>Bacteria</taxon>
        <taxon>Pseudomonadati</taxon>
        <taxon>Pseudomonadota</taxon>
        <taxon>Betaproteobacteria</taxon>
        <taxon>Burkholderiales</taxon>
        <taxon>Oxalobacteraceae</taxon>
        <taxon>Janthinobacterium</taxon>
    </lineage>
</organism>
<dbReference type="RefSeq" id="WP_152284843.1">
    <property type="nucleotide sequence ID" value="NZ_WFLI01000044.1"/>
</dbReference>
<dbReference type="InterPro" id="IPR036520">
    <property type="entry name" value="UPF0759_sf"/>
</dbReference>
<keyword evidence="2" id="KW-1185">Reference proteome</keyword>
<dbReference type="InterPro" id="IPR002763">
    <property type="entry name" value="DUF72"/>
</dbReference>
<evidence type="ECO:0000313" key="2">
    <source>
        <dbReference type="Proteomes" id="UP000468717"/>
    </source>
</evidence>
<proteinExistence type="predicted"/>
<dbReference type="SUPFAM" id="SSF117396">
    <property type="entry name" value="TM1631-like"/>
    <property type="match status" value="1"/>
</dbReference>
<dbReference type="Gene3D" id="3.20.20.410">
    <property type="entry name" value="Protein of unknown function UPF0759"/>
    <property type="match status" value="1"/>
</dbReference>
<dbReference type="PANTHER" id="PTHR30348">
    <property type="entry name" value="UNCHARACTERIZED PROTEIN YECE"/>
    <property type="match status" value="1"/>
</dbReference>
<reference evidence="1 2" key="1">
    <citation type="submission" date="2019-10" db="EMBL/GenBank/DDBJ databases">
        <title>Three novel species isolated from a subtropical stream in China.</title>
        <authorList>
            <person name="Lu H."/>
        </authorList>
    </citation>
    <scope>NUCLEOTIDE SEQUENCE [LARGE SCALE GENOMIC DNA]</scope>
    <source>
        <strain evidence="1 2">FT13W</strain>
    </source>
</reference>
<dbReference type="PANTHER" id="PTHR30348:SF14">
    <property type="entry name" value="BLR8050 PROTEIN"/>
    <property type="match status" value="1"/>
</dbReference>